<protein>
    <recommendedName>
        <fullName evidence="3">DUF4408 domain-containing protein</fullName>
    </recommendedName>
</protein>
<dbReference type="Proteomes" id="UP000032180">
    <property type="component" value="Chromosome 1"/>
</dbReference>
<keyword evidence="2" id="KW-0812">Transmembrane</keyword>
<feature type="domain" description="DUF4408" evidence="3">
    <location>
        <begin position="51"/>
        <end position="96"/>
    </location>
</feature>
<sequence>MDPISIEKIRAMSKCSNGKKQQLQMLLPTLAICMMATSVLCLLLTSPVWVPRLCSLMAFFFLTTLPDLAMAFLLSPKCLFVVGNLIIAFLVGESRFLLKGEPASLVNEIHEKHVKRNAATSTKAVTAVAAIDHNALVGELEQGEEEEEEEGEEEGEEEELIQRVEDFIARVKRQRTLEDKSIFDTDR</sequence>
<dbReference type="Pfam" id="PF14364">
    <property type="entry name" value="DUF4408"/>
    <property type="match status" value="1"/>
</dbReference>
<feature type="transmembrane region" description="Helical" evidence="2">
    <location>
        <begin position="69"/>
        <end position="91"/>
    </location>
</feature>
<evidence type="ECO:0000259" key="3">
    <source>
        <dbReference type="Pfam" id="PF14364"/>
    </source>
</evidence>
<evidence type="ECO:0000313" key="4">
    <source>
        <dbReference type="EnsemblPlants" id="LPERR01G36830.1"/>
    </source>
</evidence>
<keyword evidence="2" id="KW-1133">Transmembrane helix</keyword>
<dbReference type="EnsemblPlants" id="LPERR01G36830.1">
    <property type="protein sequence ID" value="LPERR01G36830.1"/>
    <property type="gene ID" value="LPERR01G36830"/>
</dbReference>
<dbReference type="InterPro" id="IPR025520">
    <property type="entry name" value="DUF4408"/>
</dbReference>
<keyword evidence="5" id="KW-1185">Reference proteome</keyword>
<dbReference type="eggNOG" id="ENOG502S0IX">
    <property type="taxonomic scope" value="Eukaryota"/>
</dbReference>
<dbReference type="PANTHER" id="PTHR35762:SF2">
    <property type="entry name" value="TRANSMEMBRANE PROTEIN"/>
    <property type="match status" value="1"/>
</dbReference>
<evidence type="ECO:0000256" key="1">
    <source>
        <dbReference type="SAM" id="MobiDB-lite"/>
    </source>
</evidence>
<dbReference type="HOGENOM" id="CLU_091162_0_0_1"/>
<accession>A0A0D9V9Q0</accession>
<dbReference type="Gramene" id="LPERR01G36830.1">
    <property type="protein sequence ID" value="LPERR01G36830.1"/>
    <property type="gene ID" value="LPERR01G36830"/>
</dbReference>
<feature type="compositionally biased region" description="Acidic residues" evidence="1">
    <location>
        <begin position="141"/>
        <end position="159"/>
    </location>
</feature>
<name>A0A0D9V9Q0_9ORYZ</name>
<dbReference type="PANTHER" id="PTHR35762">
    <property type="entry name" value="TRANSMEMBRANE PROTEIN"/>
    <property type="match status" value="1"/>
</dbReference>
<feature type="region of interest" description="Disordered" evidence="1">
    <location>
        <begin position="139"/>
        <end position="160"/>
    </location>
</feature>
<dbReference type="AlphaFoldDB" id="A0A0D9V9Q0"/>
<reference evidence="4" key="3">
    <citation type="submission" date="2015-04" db="UniProtKB">
        <authorList>
            <consortium name="EnsemblPlants"/>
        </authorList>
    </citation>
    <scope>IDENTIFICATION</scope>
</reference>
<feature type="transmembrane region" description="Helical" evidence="2">
    <location>
        <begin position="26"/>
        <end position="49"/>
    </location>
</feature>
<dbReference type="STRING" id="77586.A0A0D9V9Q0"/>
<proteinExistence type="predicted"/>
<keyword evidence="2" id="KW-0472">Membrane</keyword>
<organism evidence="4 5">
    <name type="scientific">Leersia perrieri</name>
    <dbReference type="NCBI Taxonomy" id="77586"/>
    <lineage>
        <taxon>Eukaryota</taxon>
        <taxon>Viridiplantae</taxon>
        <taxon>Streptophyta</taxon>
        <taxon>Embryophyta</taxon>
        <taxon>Tracheophyta</taxon>
        <taxon>Spermatophyta</taxon>
        <taxon>Magnoliopsida</taxon>
        <taxon>Liliopsida</taxon>
        <taxon>Poales</taxon>
        <taxon>Poaceae</taxon>
        <taxon>BOP clade</taxon>
        <taxon>Oryzoideae</taxon>
        <taxon>Oryzeae</taxon>
        <taxon>Oryzinae</taxon>
        <taxon>Leersia</taxon>
    </lineage>
</organism>
<evidence type="ECO:0000256" key="2">
    <source>
        <dbReference type="SAM" id="Phobius"/>
    </source>
</evidence>
<reference evidence="4 5" key="1">
    <citation type="submission" date="2012-08" db="EMBL/GenBank/DDBJ databases">
        <title>Oryza genome evolution.</title>
        <authorList>
            <person name="Wing R.A."/>
        </authorList>
    </citation>
    <scope>NUCLEOTIDE SEQUENCE</scope>
</reference>
<evidence type="ECO:0000313" key="5">
    <source>
        <dbReference type="Proteomes" id="UP000032180"/>
    </source>
</evidence>
<reference evidence="5" key="2">
    <citation type="submission" date="2013-12" db="EMBL/GenBank/DDBJ databases">
        <authorList>
            <person name="Yu Y."/>
            <person name="Lee S."/>
            <person name="de Baynast K."/>
            <person name="Wissotski M."/>
            <person name="Liu L."/>
            <person name="Talag J."/>
            <person name="Goicoechea J."/>
            <person name="Angelova A."/>
            <person name="Jetty R."/>
            <person name="Kudrna D."/>
            <person name="Golser W."/>
            <person name="Rivera L."/>
            <person name="Zhang J."/>
            <person name="Wing R."/>
        </authorList>
    </citation>
    <scope>NUCLEOTIDE SEQUENCE</scope>
</reference>